<evidence type="ECO:0000256" key="7">
    <source>
        <dbReference type="ARBA" id="ARBA00023027"/>
    </source>
</evidence>
<organism evidence="9">
    <name type="scientific">marine metagenome</name>
    <dbReference type="NCBI Taxonomy" id="408172"/>
    <lineage>
        <taxon>unclassified sequences</taxon>
        <taxon>metagenomes</taxon>
        <taxon>ecological metagenomes</taxon>
    </lineage>
</organism>
<reference evidence="9" key="1">
    <citation type="submission" date="2018-05" db="EMBL/GenBank/DDBJ databases">
        <authorList>
            <person name="Lanie J.A."/>
            <person name="Ng W.-L."/>
            <person name="Kazmierczak K.M."/>
            <person name="Andrzejewski T.M."/>
            <person name="Davidsen T.M."/>
            <person name="Wayne K.J."/>
            <person name="Tettelin H."/>
            <person name="Glass J.I."/>
            <person name="Rusch D."/>
            <person name="Podicherti R."/>
            <person name="Tsui H.-C.T."/>
            <person name="Winkler M.E."/>
        </authorList>
    </citation>
    <scope>NUCLEOTIDE SEQUENCE</scope>
</reference>
<dbReference type="CDD" id="cd02135">
    <property type="entry name" value="YdjA-like"/>
    <property type="match status" value="1"/>
</dbReference>
<feature type="non-terminal residue" evidence="9">
    <location>
        <position position="1"/>
    </location>
</feature>
<dbReference type="PANTHER" id="PTHR43821:SF1">
    <property type="entry name" value="NAD(P)H NITROREDUCTASE YDJA-RELATED"/>
    <property type="match status" value="1"/>
</dbReference>
<comment type="similarity">
    <text evidence="2">Belongs to the nitroreductase family.</text>
</comment>
<accession>A0A383C2X0</accession>
<dbReference type="Pfam" id="PF00881">
    <property type="entry name" value="Nitroreductase"/>
    <property type="match status" value="1"/>
</dbReference>
<name>A0A383C2X0_9ZZZZ</name>
<keyword evidence="3" id="KW-0285">Flavoprotein</keyword>
<keyword evidence="5" id="KW-0521">NADP</keyword>
<protein>
    <recommendedName>
        <fullName evidence="8">Nitroreductase domain-containing protein</fullName>
    </recommendedName>
</protein>
<feature type="non-terminal residue" evidence="9">
    <location>
        <position position="159"/>
    </location>
</feature>
<evidence type="ECO:0000256" key="3">
    <source>
        <dbReference type="ARBA" id="ARBA00022630"/>
    </source>
</evidence>
<keyword evidence="6" id="KW-0560">Oxidoreductase</keyword>
<gene>
    <name evidence="9" type="ORF">METZ01_LOCUS479243</name>
</gene>
<sequence length="159" mass="18318">MNKLESKTLSVTEAIQSRRTIFNFKLEKPARDKIEEILAFGIWAPNHRLTEPWRFTIIGEETKLILAERYREIQIEKVVAHADEQQQKNVGQKGYKKFMSKPVIVAVSYVKSGNNFEQREDYAATCCAIQNIQLAAWNHGIGMQWSTGPITREAETYTL</sequence>
<keyword evidence="4" id="KW-0288">FMN</keyword>
<dbReference type="GO" id="GO:0016491">
    <property type="term" value="F:oxidoreductase activity"/>
    <property type="evidence" value="ECO:0007669"/>
    <property type="project" value="UniProtKB-KW"/>
</dbReference>
<evidence type="ECO:0000256" key="2">
    <source>
        <dbReference type="ARBA" id="ARBA00007118"/>
    </source>
</evidence>
<feature type="domain" description="Nitroreductase" evidence="8">
    <location>
        <begin position="15"/>
        <end position="150"/>
    </location>
</feature>
<dbReference type="InterPro" id="IPR052530">
    <property type="entry name" value="NAD(P)H_nitroreductase"/>
</dbReference>
<dbReference type="SUPFAM" id="SSF55469">
    <property type="entry name" value="FMN-dependent nitroreductase-like"/>
    <property type="match status" value="1"/>
</dbReference>
<evidence type="ECO:0000256" key="1">
    <source>
        <dbReference type="ARBA" id="ARBA00001917"/>
    </source>
</evidence>
<evidence type="ECO:0000256" key="6">
    <source>
        <dbReference type="ARBA" id="ARBA00023002"/>
    </source>
</evidence>
<dbReference type="Gene3D" id="3.40.109.10">
    <property type="entry name" value="NADH Oxidase"/>
    <property type="match status" value="1"/>
</dbReference>
<dbReference type="EMBL" id="UINC01205282">
    <property type="protein sequence ID" value="SVE26389.1"/>
    <property type="molecule type" value="Genomic_DNA"/>
</dbReference>
<keyword evidence="7" id="KW-0520">NAD</keyword>
<dbReference type="InterPro" id="IPR029479">
    <property type="entry name" value="Nitroreductase"/>
</dbReference>
<dbReference type="InterPro" id="IPR000415">
    <property type="entry name" value="Nitroreductase-like"/>
</dbReference>
<proteinExistence type="inferred from homology"/>
<evidence type="ECO:0000259" key="8">
    <source>
        <dbReference type="Pfam" id="PF00881"/>
    </source>
</evidence>
<evidence type="ECO:0000256" key="4">
    <source>
        <dbReference type="ARBA" id="ARBA00022643"/>
    </source>
</evidence>
<comment type="cofactor">
    <cofactor evidence="1">
        <name>FMN</name>
        <dbReference type="ChEBI" id="CHEBI:58210"/>
    </cofactor>
</comment>
<dbReference type="InterPro" id="IPR026021">
    <property type="entry name" value="YdjA-like"/>
</dbReference>
<dbReference type="PANTHER" id="PTHR43821">
    <property type="entry name" value="NAD(P)H NITROREDUCTASE YDJA-RELATED"/>
    <property type="match status" value="1"/>
</dbReference>
<evidence type="ECO:0000313" key="9">
    <source>
        <dbReference type="EMBL" id="SVE26389.1"/>
    </source>
</evidence>
<dbReference type="AlphaFoldDB" id="A0A383C2X0"/>
<evidence type="ECO:0000256" key="5">
    <source>
        <dbReference type="ARBA" id="ARBA00022857"/>
    </source>
</evidence>